<keyword evidence="1" id="KW-0732">Signal</keyword>
<proteinExistence type="predicted"/>
<gene>
    <name evidence="2" type="ORF">GCM10017774_30570</name>
</gene>
<name>A0ABQ3MCF4_9PSEU</name>
<dbReference type="Proteomes" id="UP000605568">
    <property type="component" value="Unassembled WGS sequence"/>
</dbReference>
<comment type="caution">
    <text evidence="2">The sequence shown here is derived from an EMBL/GenBank/DDBJ whole genome shotgun (WGS) entry which is preliminary data.</text>
</comment>
<dbReference type="InterPro" id="IPR046023">
    <property type="entry name" value="DUF5980"/>
</dbReference>
<evidence type="ECO:0000313" key="3">
    <source>
        <dbReference type="Proteomes" id="UP000605568"/>
    </source>
</evidence>
<feature type="chain" id="PRO_5046183589" evidence="1">
    <location>
        <begin position="32"/>
        <end position="161"/>
    </location>
</feature>
<dbReference type="EMBL" id="BNAR01000004">
    <property type="protein sequence ID" value="GHH39240.1"/>
    <property type="molecule type" value="Genomic_DNA"/>
</dbReference>
<feature type="signal peptide" evidence="1">
    <location>
        <begin position="1"/>
        <end position="31"/>
    </location>
</feature>
<protein>
    <submittedName>
        <fullName evidence="2">Uncharacterized protein</fullName>
    </submittedName>
</protein>
<organism evidence="2 3">
    <name type="scientific">Lentzea cavernae</name>
    <dbReference type="NCBI Taxonomy" id="2020703"/>
    <lineage>
        <taxon>Bacteria</taxon>
        <taxon>Bacillati</taxon>
        <taxon>Actinomycetota</taxon>
        <taxon>Actinomycetes</taxon>
        <taxon>Pseudonocardiales</taxon>
        <taxon>Pseudonocardiaceae</taxon>
        <taxon>Lentzea</taxon>
    </lineage>
</organism>
<keyword evidence="3" id="KW-1185">Reference proteome</keyword>
<sequence>MRVMSRIVRAALVLASTLLLSLFGTSAVASAHTASNTRTWHLEQFDRTSRMCVHHGPDGRTHASYFIFVVSGKWTTDLKFGMRDLPPGWTATEHHLPPGSNFHSPDGGITVNGFVGVQGPASVPMTTYHAHIWVSDGSVTETLPTDIVVTTESWVDCMGRE</sequence>
<evidence type="ECO:0000256" key="1">
    <source>
        <dbReference type="SAM" id="SignalP"/>
    </source>
</evidence>
<accession>A0ABQ3MCF4</accession>
<dbReference type="Pfam" id="PF19410">
    <property type="entry name" value="DUF5980"/>
    <property type="match status" value="1"/>
</dbReference>
<reference evidence="3" key="1">
    <citation type="journal article" date="2019" name="Int. J. Syst. Evol. Microbiol.">
        <title>The Global Catalogue of Microorganisms (GCM) 10K type strain sequencing project: providing services to taxonomists for standard genome sequencing and annotation.</title>
        <authorList>
            <consortium name="The Broad Institute Genomics Platform"/>
            <consortium name="The Broad Institute Genome Sequencing Center for Infectious Disease"/>
            <person name="Wu L."/>
            <person name="Ma J."/>
        </authorList>
    </citation>
    <scope>NUCLEOTIDE SEQUENCE [LARGE SCALE GENOMIC DNA]</scope>
    <source>
        <strain evidence="3">CGMCC 4.7367</strain>
    </source>
</reference>
<evidence type="ECO:0000313" key="2">
    <source>
        <dbReference type="EMBL" id="GHH39240.1"/>
    </source>
</evidence>